<dbReference type="EMBL" id="LN857009">
    <property type="protein sequence ID" value="CDP99480.1"/>
    <property type="molecule type" value="Genomic_DNA"/>
</dbReference>
<reference evidence="1" key="1">
    <citation type="journal article" date="2007" name="Science">
        <title>Draft genome of the filarial nematode parasite Brugia malayi.</title>
        <authorList>
            <person name="Ghedin E."/>
            <person name="Wang S."/>
            <person name="Spiro D."/>
            <person name="Caler E."/>
            <person name="Zhao Q."/>
            <person name="Crabtree J."/>
            <person name="Allen J.E."/>
            <person name="Delcher A.L."/>
            <person name="Guiliano D.B."/>
            <person name="Miranda-Saavedra D."/>
            <person name="Angiuoli S.V."/>
            <person name="Creasy T."/>
            <person name="Amedeo P."/>
            <person name="Haas B."/>
            <person name="El-Sayed N.M."/>
            <person name="Wortman J.R."/>
            <person name="Feldblyum T."/>
            <person name="Tallon L."/>
            <person name="Schatz M."/>
            <person name="Shumway M."/>
            <person name="Koo H."/>
            <person name="Salzberg S.L."/>
            <person name="Schobel S."/>
            <person name="Pertea M."/>
            <person name="Pop M."/>
            <person name="White O."/>
            <person name="Barton G.J."/>
            <person name="Carlow C.K."/>
            <person name="Crawford M.J."/>
            <person name="Daub J."/>
            <person name="Dimmic M.W."/>
            <person name="Estes C.F."/>
            <person name="Foster J.M."/>
            <person name="Ganatra M."/>
            <person name="Gregory W.F."/>
            <person name="Johnson N.M."/>
            <person name="Jin J."/>
            <person name="Komuniecki R."/>
            <person name="Korf I."/>
            <person name="Kumar S."/>
            <person name="Laney S."/>
            <person name="Li B.W."/>
            <person name="Li W."/>
            <person name="Lindblom T.H."/>
            <person name="Lustigman S."/>
            <person name="Ma D."/>
            <person name="Maina C.V."/>
            <person name="Martin D.M."/>
            <person name="McCarter J.P."/>
            <person name="McReynolds L."/>
            <person name="Mitreva M."/>
            <person name="Nutman T.B."/>
            <person name="Parkinson J."/>
            <person name="Peregrin-Alvarez J.M."/>
            <person name="Poole C."/>
            <person name="Ren Q."/>
            <person name="Saunders L."/>
            <person name="Sluder A.E."/>
            <person name="Smith K."/>
            <person name="Stanke M."/>
            <person name="Unnasch T.R."/>
            <person name="Ware J."/>
            <person name="Wei A.D."/>
            <person name="Weil G."/>
            <person name="Williams D.J."/>
            <person name="Zhang Y."/>
            <person name="Williams S.A."/>
            <person name="Fraser-Liggett C."/>
            <person name="Slatko B."/>
            <person name="Blaxter M.L."/>
            <person name="Scott A.L."/>
        </authorList>
    </citation>
    <scope>NUCLEOTIDE SEQUENCE</scope>
    <source>
        <strain evidence="1">FR3</strain>
    </source>
</reference>
<name>A0A0J9Y0T5_BRUMA</name>
<organism evidence="1">
    <name type="scientific">Brugia malayi</name>
    <name type="common">Filarial nematode worm</name>
    <dbReference type="NCBI Taxonomy" id="6279"/>
    <lineage>
        <taxon>Eukaryota</taxon>
        <taxon>Metazoa</taxon>
        <taxon>Ecdysozoa</taxon>
        <taxon>Nematoda</taxon>
        <taxon>Chromadorea</taxon>
        <taxon>Rhabditida</taxon>
        <taxon>Spirurina</taxon>
        <taxon>Spiruromorpha</taxon>
        <taxon>Filarioidea</taxon>
        <taxon>Onchocercidae</taxon>
        <taxon>Brugia</taxon>
    </lineage>
</organism>
<dbReference type="AlphaFoldDB" id="A0A0J9Y0T5"/>
<proteinExistence type="predicted"/>
<reference evidence="1" key="2">
    <citation type="submission" date="2012-12" db="EMBL/GenBank/DDBJ databases">
        <authorList>
            <person name="Gao Y.W."/>
            <person name="Fan S.T."/>
            <person name="Sun H.T."/>
            <person name="Wang Z."/>
            <person name="Gao X.L."/>
            <person name="Li Y.G."/>
            <person name="Wang T.C."/>
            <person name="Zhang K."/>
            <person name="Xu W.W."/>
            <person name="Yu Z.J."/>
            <person name="Xia X.Z."/>
        </authorList>
    </citation>
    <scope>NUCLEOTIDE SEQUENCE</scope>
    <source>
        <strain evidence="1">FR3</strain>
    </source>
</reference>
<gene>
    <name evidence="1" type="primary">Bm10766</name>
    <name evidence="1" type="ORF">BM_Bm10766</name>
</gene>
<protein>
    <submittedName>
        <fullName evidence="1">Bm10766, isoform c</fullName>
    </submittedName>
</protein>
<accession>A0A0J9Y0T5</accession>
<sequence>MKRGTEDKEKKKPDRRVSVGQAAVAVAVAVAIAVGQKGQQLLRMTRKHRFLVSYLSTIRPIKMIYCIIPL</sequence>
<evidence type="ECO:0000313" key="1">
    <source>
        <dbReference type="EMBL" id="CDP99480.1"/>
    </source>
</evidence>